<dbReference type="SMART" id="SM00539">
    <property type="entry name" value="NIDO"/>
    <property type="match status" value="1"/>
</dbReference>
<proteinExistence type="predicted"/>
<dbReference type="STRING" id="27835.A0A0N4XJ33"/>
<reference evidence="2 3" key="2">
    <citation type="submission" date="2018-11" db="EMBL/GenBank/DDBJ databases">
        <authorList>
            <consortium name="Pathogen Informatics"/>
        </authorList>
    </citation>
    <scope>NUCLEOTIDE SEQUENCE [LARGE SCALE GENOMIC DNA]</scope>
</reference>
<dbReference type="InterPro" id="IPR051495">
    <property type="entry name" value="Epithelial_Barrier/Signaling"/>
</dbReference>
<dbReference type="PANTHER" id="PTHR13802">
    <property type="entry name" value="MUCIN 4-RELATED"/>
    <property type="match status" value="1"/>
</dbReference>
<dbReference type="WBParaSite" id="NBR_0000253501-mRNA-1">
    <property type="protein sequence ID" value="NBR_0000253501-mRNA-1"/>
    <property type="gene ID" value="NBR_0000253501"/>
</dbReference>
<accession>A0A0N4XJ33</accession>
<keyword evidence="3" id="KW-1185">Reference proteome</keyword>
<dbReference type="OMA" id="IPTMEIS"/>
<evidence type="ECO:0000313" key="3">
    <source>
        <dbReference type="Proteomes" id="UP000271162"/>
    </source>
</evidence>
<dbReference type="AlphaFoldDB" id="A0A0N4XJ33"/>
<evidence type="ECO:0000259" key="1">
    <source>
        <dbReference type="PROSITE" id="PS51220"/>
    </source>
</evidence>
<dbReference type="Proteomes" id="UP000271162">
    <property type="component" value="Unassembled WGS sequence"/>
</dbReference>
<protein>
    <submittedName>
        <fullName evidence="4">Protein mesh (inferred by orthology to a D. melanogaster protein)</fullName>
    </submittedName>
</protein>
<dbReference type="PANTHER" id="PTHR13802:SF60">
    <property type="entry name" value="PROTEIN CBG06057"/>
    <property type="match status" value="1"/>
</dbReference>
<dbReference type="PROSITE" id="PS51220">
    <property type="entry name" value="NIDO"/>
    <property type="match status" value="1"/>
</dbReference>
<name>A0A0N4XJ33_NIPBR</name>
<sequence length="234" mass="25578">MIAPYLCKQQIPQTGNPALRAGVFYRLILRQSLFGRESGSNMNLGGSTIQQSSFFGQSATQACPGTPENYARCDAQSDYFLDEMMRWLQEGVAGASMFRADAALVVTWHNTASAIAGRSDIDAGQSATYQAIWLTDQPGRLSYVILNYDRLGFDAQDFRANSRSGRCRALFNGGNHTGIVDVDPTHAYKSTPKVLAQRSGVPHVVRGRYMFRVDDVVRPAGCSNKTGGTCGCHY</sequence>
<evidence type="ECO:0000313" key="4">
    <source>
        <dbReference type="WBParaSite" id="NBR_0000253501-mRNA-1"/>
    </source>
</evidence>
<gene>
    <name evidence="2" type="ORF">NBR_LOCUS2536</name>
</gene>
<dbReference type="Pfam" id="PF06119">
    <property type="entry name" value="NIDO"/>
    <property type="match status" value="1"/>
</dbReference>
<dbReference type="InterPro" id="IPR003886">
    <property type="entry name" value="NIDO_dom"/>
</dbReference>
<dbReference type="GO" id="GO:0007160">
    <property type="term" value="P:cell-matrix adhesion"/>
    <property type="evidence" value="ECO:0007669"/>
    <property type="project" value="InterPro"/>
</dbReference>
<dbReference type="EMBL" id="UYSL01002965">
    <property type="protein sequence ID" value="VDL66125.1"/>
    <property type="molecule type" value="Genomic_DNA"/>
</dbReference>
<organism evidence="4">
    <name type="scientific">Nippostrongylus brasiliensis</name>
    <name type="common">Rat hookworm</name>
    <dbReference type="NCBI Taxonomy" id="27835"/>
    <lineage>
        <taxon>Eukaryota</taxon>
        <taxon>Metazoa</taxon>
        <taxon>Ecdysozoa</taxon>
        <taxon>Nematoda</taxon>
        <taxon>Chromadorea</taxon>
        <taxon>Rhabditida</taxon>
        <taxon>Rhabditina</taxon>
        <taxon>Rhabditomorpha</taxon>
        <taxon>Strongyloidea</taxon>
        <taxon>Heligmosomidae</taxon>
        <taxon>Nippostrongylus</taxon>
    </lineage>
</organism>
<reference evidence="4" key="1">
    <citation type="submission" date="2017-02" db="UniProtKB">
        <authorList>
            <consortium name="WormBaseParasite"/>
        </authorList>
    </citation>
    <scope>IDENTIFICATION</scope>
</reference>
<feature type="domain" description="NIDO" evidence="1">
    <location>
        <begin position="53"/>
        <end position="216"/>
    </location>
</feature>
<evidence type="ECO:0000313" key="2">
    <source>
        <dbReference type="EMBL" id="VDL66125.1"/>
    </source>
</evidence>